<dbReference type="GO" id="GO:0006777">
    <property type="term" value="P:Mo-molybdopterin cofactor biosynthetic process"/>
    <property type="evidence" value="ECO:0007669"/>
    <property type="project" value="UniProtKB-UniRule"/>
</dbReference>
<dbReference type="HAMAP" id="MF_00187">
    <property type="entry name" value="FdhD"/>
    <property type="match status" value="1"/>
</dbReference>
<reference evidence="4 5" key="1">
    <citation type="journal article" date="2018" name="Elife">
        <title>Discovery and characterization of a prevalent human gut bacterial enzyme sufficient for the inactivation of a family of plant toxins.</title>
        <authorList>
            <person name="Koppel N."/>
            <person name="Bisanz J.E."/>
            <person name="Pandelia M.E."/>
            <person name="Turnbaugh P.J."/>
            <person name="Balskus E.P."/>
        </authorList>
    </citation>
    <scope>NUCLEOTIDE SEQUENCE [LARGE SCALE GENOMIC DNA]</scope>
    <source>
        <strain evidence="4 5">3C</strain>
    </source>
</reference>
<dbReference type="OrthoDB" id="3197277at2"/>
<dbReference type="AlphaFoldDB" id="A0A369LY56"/>
<comment type="caution">
    <text evidence="4">The sequence shown here is derived from an EMBL/GenBank/DDBJ whole genome shotgun (WGS) entry which is preliminary data.</text>
</comment>
<comment type="function">
    <text evidence="3">Required for formate dehydrogenase (FDH) activity. Acts as a sulfur carrier protein that transfers sulfur from IscS to the molybdenum cofactor prior to its insertion into FDH.</text>
</comment>
<feature type="active site" description="Cysteine persulfide intermediate" evidence="3">
    <location>
        <position position="111"/>
    </location>
</feature>
<evidence type="ECO:0000256" key="3">
    <source>
        <dbReference type="HAMAP-Rule" id="MF_00187"/>
    </source>
</evidence>
<keyword evidence="2 3" id="KW-0501">Molybdenum cofactor biosynthesis</keyword>
<accession>A0A369LY56</accession>
<evidence type="ECO:0000256" key="1">
    <source>
        <dbReference type="ARBA" id="ARBA00022490"/>
    </source>
</evidence>
<dbReference type="GO" id="GO:0097163">
    <property type="term" value="F:sulfur carrier activity"/>
    <property type="evidence" value="ECO:0007669"/>
    <property type="project" value="UniProtKB-UniRule"/>
</dbReference>
<dbReference type="Gene3D" id="3.40.140.10">
    <property type="entry name" value="Cytidine Deaminase, domain 2"/>
    <property type="match status" value="1"/>
</dbReference>
<dbReference type="PANTHER" id="PTHR30592">
    <property type="entry name" value="FORMATE DEHYDROGENASE"/>
    <property type="match status" value="1"/>
</dbReference>
<name>A0A369LY56_9ACTN</name>
<dbReference type="Proteomes" id="UP000254000">
    <property type="component" value="Unassembled WGS sequence"/>
</dbReference>
<dbReference type="PIRSF" id="PIRSF015626">
    <property type="entry name" value="FdhD"/>
    <property type="match status" value="1"/>
</dbReference>
<sequence length="274" mass="29730">MRHVSNAIMEVSRSRENAHAVLLVERFDGGRFAERPDFVVQEVSIEVFLDGRPTFRGTCSPWDVEDLVVGRLFLEGAIVEMDDVVSIEVDLEGGRVDVLTRPRGRRTGDGCVIVPFGSLPGRAPAGVPVAARPLSDMQVAAATVNAAIALLERQSLLFRKTGGVHSAALADMRGRVLAWREDIGRHSALDKLVGWCVCSGERAAECMVLFSGRVPLEIVARVAALGCPLVVSPGAPTNLSIELAERSGLTLVGFAKHGRFNVYSHPERIVEWER</sequence>
<comment type="subcellular location">
    <subcellularLocation>
        <location evidence="3">Cytoplasm</location>
    </subcellularLocation>
</comment>
<gene>
    <name evidence="3" type="primary">fdhD</name>
    <name evidence="4" type="ORF">C1877_10205</name>
</gene>
<keyword evidence="5" id="KW-1185">Reference proteome</keyword>
<dbReference type="GO" id="GO:0016783">
    <property type="term" value="F:sulfurtransferase activity"/>
    <property type="evidence" value="ECO:0007669"/>
    <property type="project" value="InterPro"/>
</dbReference>
<dbReference type="Gene3D" id="3.10.20.10">
    <property type="match status" value="1"/>
</dbReference>
<dbReference type="PANTHER" id="PTHR30592:SF1">
    <property type="entry name" value="SULFUR CARRIER PROTEIN FDHD"/>
    <property type="match status" value="1"/>
</dbReference>
<evidence type="ECO:0000313" key="4">
    <source>
        <dbReference type="EMBL" id="RDB64092.1"/>
    </source>
</evidence>
<dbReference type="InterPro" id="IPR003786">
    <property type="entry name" value="FdhD"/>
</dbReference>
<dbReference type="RefSeq" id="WP_114569106.1">
    <property type="nucleotide sequence ID" value="NZ_CABMMS010000006.1"/>
</dbReference>
<dbReference type="Pfam" id="PF02634">
    <property type="entry name" value="FdhD-NarQ"/>
    <property type="match status" value="1"/>
</dbReference>
<evidence type="ECO:0000256" key="2">
    <source>
        <dbReference type="ARBA" id="ARBA00023150"/>
    </source>
</evidence>
<keyword evidence="1 3" id="KW-0963">Cytoplasm</keyword>
<dbReference type="EMBL" id="PPTS01000006">
    <property type="protein sequence ID" value="RDB64092.1"/>
    <property type="molecule type" value="Genomic_DNA"/>
</dbReference>
<evidence type="ECO:0000313" key="5">
    <source>
        <dbReference type="Proteomes" id="UP000254000"/>
    </source>
</evidence>
<dbReference type="GeneID" id="78360064"/>
<dbReference type="GO" id="GO:0005737">
    <property type="term" value="C:cytoplasm"/>
    <property type="evidence" value="ECO:0007669"/>
    <property type="project" value="UniProtKB-SubCell"/>
</dbReference>
<dbReference type="SUPFAM" id="SSF53927">
    <property type="entry name" value="Cytidine deaminase-like"/>
    <property type="match status" value="1"/>
</dbReference>
<feature type="binding site" evidence="3">
    <location>
        <begin position="254"/>
        <end position="259"/>
    </location>
    <ligand>
        <name>Mo-bis(molybdopterin guanine dinucleotide)</name>
        <dbReference type="ChEBI" id="CHEBI:60539"/>
    </ligand>
</feature>
<dbReference type="NCBIfam" id="TIGR00129">
    <property type="entry name" value="fdhD_narQ"/>
    <property type="match status" value="1"/>
</dbReference>
<organism evidence="4 5">
    <name type="scientific">Gordonibacter pamelaeae</name>
    <dbReference type="NCBI Taxonomy" id="471189"/>
    <lineage>
        <taxon>Bacteria</taxon>
        <taxon>Bacillati</taxon>
        <taxon>Actinomycetota</taxon>
        <taxon>Coriobacteriia</taxon>
        <taxon>Eggerthellales</taxon>
        <taxon>Eggerthellaceae</taxon>
        <taxon>Gordonibacter</taxon>
    </lineage>
</organism>
<proteinExistence type="inferred from homology"/>
<comment type="similarity">
    <text evidence="3">Belongs to the FdhD family.</text>
</comment>
<dbReference type="InterPro" id="IPR016193">
    <property type="entry name" value="Cytidine_deaminase-like"/>
</dbReference>
<protein>
    <recommendedName>
        <fullName evidence="3">Sulfur carrier protein FdhD</fullName>
    </recommendedName>
</protein>